<organism evidence="2 3">
    <name type="scientific">Rhizobium daejeonense</name>
    <dbReference type="NCBI Taxonomy" id="240521"/>
    <lineage>
        <taxon>Bacteria</taxon>
        <taxon>Pseudomonadati</taxon>
        <taxon>Pseudomonadota</taxon>
        <taxon>Alphaproteobacteria</taxon>
        <taxon>Hyphomicrobiales</taxon>
        <taxon>Rhizobiaceae</taxon>
        <taxon>Rhizobium/Agrobacterium group</taxon>
        <taxon>Rhizobium</taxon>
    </lineage>
</organism>
<name>A0A6M1S6V5_9HYPH</name>
<feature type="region of interest" description="Disordered" evidence="1">
    <location>
        <begin position="64"/>
        <end position="98"/>
    </location>
</feature>
<evidence type="ECO:0000256" key="1">
    <source>
        <dbReference type="SAM" id="MobiDB-lite"/>
    </source>
</evidence>
<accession>A0A6M1S6V5</accession>
<dbReference type="RefSeq" id="WP_163905423.1">
    <property type="nucleotide sequence ID" value="NZ_CP048427.1"/>
</dbReference>
<dbReference type="AlphaFoldDB" id="A0A6M1S6V5"/>
<comment type="caution">
    <text evidence="2">The sequence shown here is derived from an EMBL/GenBank/DDBJ whole genome shotgun (WGS) entry which is preliminary data.</text>
</comment>
<dbReference type="EMBL" id="JAAKZH010000003">
    <property type="protein sequence ID" value="NGO64108.1"/>
    <property type="molecule type" value="Genomic_DNA"/>
</dbReference>
<proteinExistence type="predicted"/>
<keyword evidence="3" id="KW-1185">Reference proteome</keyword>
<evidence type="ECO:0000313" key="3">
    <source>
        <dbReference type="Proteomes" id="UP000477849"/>
    </source>
</evidence>
<sequence length="144" mass="15387">MQAALIVMTILGCDDSVNECHYVATAQQHFVSVELCDAATEKVLEGYSGIKYPMVVAVCQPPDKQTADMQTPPEGAAKPAVDEPAPLPGPAASLPEEERQSLAARAISKIRNVLPETSDIKMVFATPLHVVADGYSWVAKKIVP</sequence>
<dbReference type="Proteomes" id="UP000477849">
    <property type="component" value="Unassembled WGS sequence"/>
</dbReference>
<gene>
    <name evidence="2" type="ORF">G6N76_10515</name>
</gene>
<evidence type="ECO:0000313" key="2">
    <source>
        <dbReference type="EMBL" id="NGO64108.1"/>
    </source>
</evidence>
<reference evidence="2 3" key="1">
    <citation type="submission" date="2020-02" db="EMBL/GenBank/DDBJ databases">
        <title>Genome sequence of the type strain CCBAU10050 of Rhizobium daejeonense.</title>
        <authorList>
            <person name="Gao J."/>
            <person name="Sun J."/>
        </authorList>
    </citation>
    <scope>NUCLEOTIDE SEQUENCE [LARGE SCALE GENOMIC DNA]</scope>
    <source>
        <strain evidence="2 3">CCBAU10050</strain>
    </source>
</reference>
<protein>
    <submittedName>
        <fullName evidence="2">Uncharacterized protein</fullName>
    </submittedName>
</protein>